<sequence>MKKPFRFILLLVILAAFAGGGFWWYRLNAETDPLAGIISATATKSDIEVAVLASGSLRPVKLVAVGAQVSGRVTSLKVKVGQTVKSGDLIAEIDNLTQTNALKTAEASLAASEAQLDEKQASLVYAEAALQRAGFTLARNATSRDAYESAEATVKSTKAQIAAIDAQIVEARVAVDSAKVDLGYTRVTAPIDGTVLLVVTQEGQTVNASQSAPTIVVLGQIDRMTVRAEISEADATRVKPGQDVYFTILGDLTKRWDAKLASIDPAPDSLRSDSEITTSTSTSSSSSSSSSTSNAIYYYGRFDVPNPDGLLKTYMTAQVHIVLGSAKNVVTVPASALRALDAEGHAKVEVIAADKTITTRDVEIGLNDKTKVEIRSGLKEGELVVSSRASGTFESERPRGPMGM</sequence>
<evidence type="ECO:0000259" key="7">
    <source>
        <dbReference type="Pfam" id="PF25967"/>
    </source>
</evidence>
<dbReference type="NCBIfam" id="TIGR01730">
    <property type="entry name" value="RND_mfp"/>
    <property type="match status" value="1"/>
</dbReference>
<dbReference type="Proteomes" id="UP001174932">
    <property type="component" value="Unassembled WGS sequence"/>
</dbReference>
<dbReference type="EMBL" id="JAUOZU010000001">
    <property type="protein sequence ID" value="MDO6962524.1"/>
    <property type="molecule type" value="Genomic_DNA"/>
</dbReference>
<feature type="compositionally biased region" description="Low complexity" evidence="5">
    <location>
        <begin position="277"/>
        <end position="292"/>
    </location>
</feature>
<dbReference type="PANTHER" id="PTHR30469">
    <property type="entry name" value="MULTIDRUG RESISTANCE PROTEIN MDTA"/>
    <property type="match status" value="1"/>
</dbReference>
<dbReference type="RefSeq" id="WP_304374378.1">
    <property type="nucleotide sequence ID" value="NZ_JAUOZU010000001.1"/>
</dbReference>
<comment type="subcellular location">
    <subcellularLocation>
        <location evidence="1">Cell envelope</location>
    </subcellularLocation>
</comment>
<proteinExistence type="inferred from homology"/>
<comment type="caution">
    <text evidence="8">The sequence shown here is derived from an EMBL/GenBank/DDBJ whole genome shotgun (WGS) entry which is preliminary data.</text>
</comment>
<protein>
    <submittedName>
        <fullName evidence="8">Efflux RND transporter periplasmic adaptor subunit</fullName>
    </submittedName>
</protein>
<dbReference type="Gene3D" id="2.40.420.20">
    <property type="match status" value="1"/>
</dbReference>
<reference evidence="8" key="1">
    <citation type="journal article" date="2015" name="Int. J. Syst. Evol. Microbiol.">
        <title>Rhizobium alvei sp. nov., isolated from a freshwater river.</title>
        <authorList>
            <person name="Sheu S.Y."/>
            <person name="Huang H.W."/>
            <person name="Young C.C."/>
            <person name="Chen W.M."/>
        </authorList>
    </citation>
    <scope>NUCLEOTIDE SEQUENCE</scope>
    <source>
        <strain evidence="8">TNR-22</strain>
    </source>
</reference>
<feature type="region of interest" description="Disordered" evidence="5">
    <location>
        <begin position="267"/>
        <end position="292"/>
    </location>
</feature>
<evidence type="ECO:0000259" key="6">
    <source>
        <dbReference type="Pfam" id="PF25917"/>
    </source>
</evidence>
<dbReference type="InterPro" id="IPR030190">
    <property type="entry name" value="MacA_alpha-hairpin_sf"/>
</dbReference>
<gene>
    <name evidence="8" type="ORF">Q4481_01070</name>
</gene>
<reference evidence="8" key="2">
    <citation type="submission" date="2023-07" db="EMBL/GenBank/DDBJ databases">
        <authorList>
            <person name="Shen H."/>
        </authorList>
    </citation>
    <scope>NUCLEOTIDE SEQUENCE</scope>
    <source>
        <strain evidence="8">TNR-22</strain>
    </source>
</reference>
<dbReference type="PANTHER" id="PTHR30469:SF33">
    <property type="entry name" value="SLR1207 PROTEIN"/>
    <property type="match status" value="1"/>
</dbReference>
<dbReference type="Gene3D" id="2.40.30.170">
    <property type="match status" value="1"/>
</dbReference>
<accession>A0ABT8YFQ2</accession>
<dbReference type="Pfam" id="PF25967">
    <property type="entry name" value="RND-MFP_C"/>
    <property type="match status" value="1"/>
</dbReference>
<dbReference type="InterPro" id="IPR006143">
    <property type="entry name" value="RND_pump_MFP"/>
</dbReference>
<dbReference type="Gene3D" id="2.40.50.100">
    <property type="match status" value="1"/>
</dbReference>
<evidence type="ECO:0000256" key="1">
    <source>
        <dbReference type="ARBA" id="ARBA00004196"/>
    </source>
</evidence>
<keyword evidence="9" id="KW-1185">Reference proteome</keyword>
<evidence type="ECO:0000256" key="3">
    <source>
        <dbReference type="ARBA" id="ARBA00022448"/>
    </source>
</evidence>
<dbReference type="Pfam" id="PF25917">
    <property type="entry name" value="BSH_RND"/>
    <property type="match status" value="1"/>
</dbReference>
<evidence type="ECO:0000256" key="2">
    <source>
        <dbReference type="ARBA" id="ARBA00009477"/>
    </source>
</evidence>
<keyword evidence="3" id="KW-0813">Transport</keyword>
<evidence type="ECO:0000256" key="5">
    <source>
        <dbReference type="SAM" id="MobiDB-lite"/>
    </source>
</evidence>
<dbReference type="SUPFAM" id="SSF111369">
    <property type="entry name" value="HlyD-like secretion proteins"/>
    <property type="match status" value="1"/>
</dbReference>
<keyword evidence="4" id="KW-0175">Coiled coil</keyword>
<comment type="similarity">
    <text evidence="2">Belongs to the membrane fusion protein (MFP) (TC 8.A.1) family.</text>
</comment>
<dbReference type="InterPro" id="IPR058627">
    <property type="entry name" value="MdtA-like_C"/>
</dbReference>
<evidence type="ECO:0000313" key="8">
    <source>
        <dbReference type="EMBL" id="MDO6962524.1"/>
    </source>
</evidence>
<dbReference type="Gene3D" id="6.10.140.1990">
    <property type="match status" value="1"/>
</dbReference>
<organism evidence="8 9">
    <name type="scientific">Rhizobium alvei</name>
    <dbReference type="NCBI Taxonomy" id="1132659"/>
    <lineage>
        <taxon>Bacteria</taxon>
        <taxon>Pseudomonadati</taxon>
        <taxon>Pseudomonadota</taxon>
        <taxon>Alphaproteobacteria</taxon>
        <taxon>Hyphomicrobiales</taxon>
        <taxon>Rhizobiaceae</taxon>
        <taxon>Rhizobium/Agrobacterium group</taxon>
        <taxon>Rhizobium</taxon>
    </lineage>
</organism>
<feature type="domain" description="Multidrug resistance protein MdtA-like barrel-sandwich hybrid" evidence="6">
    <location>
        <begin position="63"/>
        <end position="217"/>
    </location>
</feature>
<name>A0ABT8YFQ2_9HYPH</name>
<evidence type="ECO:0000313" key="9">
    <source>
        <dbReference type="Proteomes" id="UP001174932"/>
    </source>
</evidence>
<feature type="domain" description="Multidrug resistance protein MdtA-like C-terminal permuted SH3" evidence="7">
    <location>
        <begin position="328"/>
        <end position="388"/>
    </location>
</feature>
<dbReference type="InterPro" id="IPR058625">
    <property type="entry name" value="MdtA-like_BSH"/>
</dbReference>
<evidence type="ECO:0000256" key="4">
    <source>
        <dbReference type="ARBA" id="ARBA00023054"/>
    </source>
</evidence>